<protein>
    <recommendedName>
        <fullName evidence="4">Lipoprotein</fullName>
    </recommendedName>
</protein>
<evidence type="ECO:0000313" key="3">
    <source>
        <dbReference type="Proteomes" id="UP000183974"/>
    </source>
</evidence>
<gene>
    <name evidence="2" type="ORF">SAMN05444398_101524</name>
</gene>
<feature type="signal peptide" evidence="1">
    <location>
        <begin position="1"/>
        <end position="18"/>
    </location>
</feature>
<dbReference type="OrthoDB" id="7659281at2"/>
<dbReference type="RefSeq" id="WP_073032353.1">
    <property type="nucleotide sequence ID" value="NZ_BMLR01000001.1"/>
</dbReference>
<proteinExistence type="predicted"/>
<evidence type="ECO:0000313" key="2">
    <source>
        <dbReference type="EMBL" id="SHL08235.1"/>
    </source>
</evidence>
<feature type="chain" id="PRO_5012387204" description="Lipoprotein" evidence="1">
    <location>
        <begin position="19"/>
        <end position="109"/>
    </location>
</feature>
<organism evidence="2 3">
    <name type="scientific">Roseovarius pacificus</name>
    <dbReference type="NCBI Taxonomy" id="337701"/>
    <lineage>
        <taxon>Bacteria</taxon>
        <taxon>Pseudomonadati</taxon>
        <taxon>Pseudomonadota</taxon>
        <taxon>Alphaproteobacteria</taxon>
        <taxon>Rhodobacterales</taxon>
        <taxon>Roseobacteraceae</taxon>
        <taxon>Roseovarius</taxon>
    </lineage>
</organism>
<dbReference type="EMBL" id="FRBR01000001">
    <property type="protein sequence ID" value="SHL08235.1"/>
    <property type="molecule type" value="Genomic_DNA"/>
</dbReference>
<keyword evidence="3" id="KW-1185">Reference proteome</keyword>
<keyword evidence="1" id="KW-0732">Signal</keyword>
<evidence type="ECO:0000256" key="1">
    <source>
        <dbReference type="SAM" id="SignalP"/>
    </source>
</evidence>
<dbReference type="AlphaFoldDB" id="A0A1M6XQZ9"/>
<dbReference type="PROSITE" id="PS51257">
    <property type="entry name" value="PROKAR_LIPOPROTEIN"/>
    <property type="match status" value="1"/>
</dbReference>
<dbReference type="Proteomes" id="UP000183974">
    <property type="component" value="Unassembled WGS sequence"/>
</dbReference>
<dbReference type="STRING" id="337701.SAMN05444398_101524"/>
<evidence type="ECO:0008006" key="4">
    <source>
        <dbReference type="Google" id="ProtNLM"/>
    </source>
</evidence>
<name>A0A1M6XQZ9_9RHOB</name>
<reference evidence="2 3" key="1">
    <citation type="submission" date="2016-11" db="EMBL/GenBank/DDBJ databases">
        <authorList>
            <person name="Jaros S."/>
            <person name="Januszkiewicz K."/>
            <person name="Wedrychowicz H."/>
        </authorList>
    </citation>
    <scope>NUCLEOTIDE SEQUENCE [LARGE SCALE GENOMIC DNA]</scope>
    <source>
        <strain evidence="2 3">DSM 29589</strain>
    </source>
</reference>
<accession>A0A1M6XQZ9</accession>
<sequence>MRRTTLILLAALALGACAKKTERVTFDGVYFPLKSKKASDDRQDFVVTVRKAEQNLELAREAGRYEGTRYCLQNFGTSEIDWSQGPDAEDGTVMLSGGSLTFRGRCALW</sequence>